<gene>
    <name evidence="2" type="ORF">IC614_11870</name>
</gene>
<feature type="chain" id="PRO_5032919259" description="Lipoprotein" evidence="1">
    <location>
        <begin position="22"/>
        <end position="274"/>
    </location>
</feature>
<keyword evidence="1" id="KW-0732">Signal</keyword>
<evidence type="ECO:0000313" key="3">
    <source>
        <dbReference type="Proteomes" id="UP000594873"/>
    </source>
</evidence>
<evidence type="ECO:0000256" key="1">
    <source>
        <dbReference type="SAM" id="SignalP"/>
    </source>
</evidence>
<dbReference type="AlphaFoldDB" id="A0A7T2GJE8"/>
<protein>
    <recommendedName>
        <fullName evidence="4">Lipoprotein</fullName>
    </recommendedName>
</protein>
<dbReference type="EMBL" id="CP065592">
    <property type="protein sequence ID" value="QPQ54987.1"/>
    <property type="molecule type" value="Genomic_DNA"/>
</dbReference>
<keyword evidence="3" id="KW-1185">Reference proteome</keyword>
<dbReference type="RefSeq" id="WP_200971663.1">
    <property type="nucleotide sequence ID" value="NZ_CP065592.1"/>
</dbReference>
<accession>A0A7T2GJE8</accession>
<proteinExistence type="predicted"/>
<dbReference type="KEGG" id="sflv:IC614_11870"/>
<name>A0A7T2GJE8_9SPHN</name>
<sequence length="274" mass="30379">MKLFKIAAAGCLALFATGCLFSPGRFDAGMTVMKDGTFSYRYAGEIFLLNAAAAMNASAEEEAQETFDPESQTCLTDETLDERKCTEEEIAERRSEFEENKARKAQQTKEMIEALGGINPKDPATMQAFAKRLEGHDGWKKVAYKSDGLFEVEYETRGRLDREFVFPVFDSVSVIIPFVQVTRRDNGAIHIAAPAFLHADKKNMFDGSFLGAAATADSRAKPFMRPTGTFTIRTDAEILTNNTRDGPVREGNARILKWEVGPLETNQPEALLLP</sequence>
<reference evidence="2 3" key="1">
    <citation type="submission" date="2020-11" db="EMBL/GenBank/DDBJ databases">
        <title>Genome seq and assembly of Sphingosinicella sp.</title>
        <authorList>
            <person name="Chhetri G."/>
        </authorList>
    </citation>
    <scope>NUCLEOTIDE SEQUENCE [LARGE SCALE GENOMIC DNA]</scope>
    <source>
        <strain evidence="2 3">UDD2</strain>
    </source>
</reference>
<feature type="signal peptide" evidence="1">
    <location>
        <begin position="1"/>
        <end position="21"/>
    </location>
</feature>
<dbReference type="Proteomes" id="UP000594873">
    <property type="component" value="Chromosome"/>
</dbReference>
<evidence type="ECO:0000313" key="2">
    <source>
        <dbReference type="EMBL" id="QPQ54987.1"/>
    </source>
</evidence>
<dbReference type="PROSITE" id="PS51257">
    <property type="entry name" value="PROKAR_LIPOPROTEIN"/>
    <property type="match status" value="1"/>
</dbReference>
<organism evidence="2 3">
    <name type="scientific">Allosphingosinicella flava</name>
    <dbReference type="NCBI Taxonomy" id="2771430"/>
    <lineage>
        <taxon>Bacteria</taxon>
        <taxon>Pseudomonadati</taxon>
        <taxon>Pseudomonadota</taxon>
        <taxon>Alphaproteobacteria</taxon>
        <taxon>Sphingomonadales</taxon>
        <taxon>Sphingomonadaceae</taxon>
        <taxon>Allosphingosinicella</taxon>
    </lineage>
</organism>
<evidence type="ECO:0008006" key="4">
    <source>
        <dbReference type="Google" id="ProtNLM"/>
    </source>
</evidence>